<evidence type="ECO:0000313" key="2">
    <source>
        <dbReference type="Proteomes" id="UP000587527"/>
    </source>
</evidence>
<dbReference type="Proteomes" id="UP000587527">
    <property type="component" value="Unassembled WGS sequence"/>
</dbReference>
<protein>
    <submittedName>
        <fullName evidence="1">Uncharacterized protein</fullName>
    </submittedName>
</protein>
<accession>A0A841C5M0</accession>
<name>A0A841C5M0_9ACTN</name>
<gene>
    <name evidence="1" type="ORF">F4553_008023</name>
</gene>
<sequence>MKPAMLCGTLSVVTIPDVTMAEWLAMEHGSANTIARQVAARTGIRLVRVAMQTSILTCRSIRRRWPGGAPTSGRPSSGS</sequence>
<keyword evidence="2" id="KW-1185">Reference proteome</keyword>
<reference evidence="1 2" key="1">
    <citation type="submission" date="2020-08" db="EMBL/GenBank/DDBJ databases">
        <title>Sequencing the genomes of 1000 actinobacteria strains.</title>
        <authorList>
            <person name="Klenk H.-P."/>
        </authorList>
    </citation>
    <scope>NUCLEOTIDE SEQUENCE [LARGE SCALE GENOMIC DNA]</scope>
    <source>
        <strain evidence="1 2">DSM 45362</strain>
    </source>
</reference>
<comment type="caution">
    <text evidence="1">The sequence shown here is derived from an EMBL/GenBank/DDBJ whole genome shotgun (WGS) entry which is preliminary data.</text>
</comment>
<proteinExistence type="predicted"/>
<dbReference type="AlphaFoldDB" id="A0A841C5M0"/>
<organism evidence="1 2">
    <name type="scientific">Allocatelliglobosispora scoriae</name>
    <dbReference type="NCBI Taxonomy" id="643052"/>
    <lineage>
        <taxon>Bacteria</taxon>
        <taxon>Bacillati</taxon>
        <taxon>Actinomycetota</taxon>
        <taxon>Actinomycetes</taxon>
        <taxon>Micromonosporales</taxon>
        <taxon>Micromonosporaceae</taxon>
        <taxon>Allocatelliglobosispora</taxon>
    </lineage>
</organism>
<dbReference type="EMBL" id="JACHMN010000003">
    <property type="protein sequence ID" value="MBB5874589.1"/>
    <property type="molecule type" value="Genomic_DNA"/>
</dbReference>
<evidence type="ECO:0000313" key="1">
    <source>
        <dbReference type="EMBL" id="MBB5874589.1"/>
    </source>
</evidence>